<dbReference type="SUPFAM" id="SSF53383">
    <property type="entry name" value="PLP-dependent transferases"/>
    <property type="match status" value="1"/>
</dbReference>
<dbReference type="GO" id="GO:0016830">
    <property type="term" value="F:carbon-carbon lyase activity"/>
    <property type="evidence" value="ECO:0007669"/>
    <property type="project" value="InterPro"/>
</dbReference>
<comment type="caution">
    <text evidence="5">The sequence shown here is derived from an EMBL/GenBank/DDBJ whole genome shotgun (WGS) entry which is preliminary data.</text>
</comment>
<dbReference type="InterPro" id="IPR015421">
    <property type="entry name" value="PyrdxlP-dep_Trfase_major"/>
</dbReference>
<feature type="compositionally biased region" description="Acidic residues" evidence="4">
    <location>
        <begin position="665"/>
        <end position="675"/>
    </location>
</feature>
<accession>A0AAN9UVT4</accession>
<comment type="cofactor">
    <cofactor evidence="1">
        <name>pyridoxal 5'-phosphate</name>
        <dbReference type="ChEBI" id="CHEBI:597326"/>
    </cofactor>
</comment>
<feature type="compositionally biased region" description="Low complexity" evidence="4">
    <location>
        <begin position="718"/>
        <end position="734"/>
    </location>
</feature>
<name>A0AAN9UVT4_9PEZI</name>
<evidence type="ECO:0000313" key="5">
    <source>
        <dbReference type="EMBL" id="KAK7754117.1"/>
    </source>
</evidence>
<protein>
    <submittedName>
        <fullName evidence="5">Uncharacterized protein</fullName>
    </submittedName>
</protein>
<feature type="region of interest" description="Disordered" evidence="4">
    <location>
        <begin position="657"/>
        <end position="746"/>
    </location>
</feature>
<dbReference type="Gene3D" id="3.40.640.10">
    <property type="entry name" value="Type I PLP-dependent aspartate aminotransferase-like (Major domain)"/>
    <property type="match status" value="1"/>
</dbReference>
<sequence length="833" mass="92727">MEDKKPLEFIRDQFSIETCQGVQKLFWDLTTWELLNLKPHTVLDIPDRLFQELGISNDFLSGVMNEFTIQSTGKDVLEKKFGIDLPCQYMLATSRHYSWPKSGAISGIGSGNIIGIKVDNAARVNIKDLDDRLEDNLNKKQAVLAVVAIMGSTEEGAVDPLNSILALRKKYQTKGLSFLVHADAAWGGYFCTMLPKDYRPGDVMNLPSDMGPQSGFVPDACLRAETQFDLYAIRYVDSVTVDPHKAGYIPYPAGGLCYPEWAALTDTSSPFICVPFNELPSELVPGSTSATVEAEKTRIRTEIVEKTNAEIIQDDQQRPDDQKAIKLMRDLGSDLNINAFALNFRYSDGTVNTDVEEANYLMQRVVQAFSVESPYDDPTKIPLYLTSTEFSDELYGDCKANFMKRLQLHRSTQDLMVLRNVVMSPFPTERSFIRNLAQIFYDKVKEETEIVRKRNEVTEDFHSFLMQGVEKIYLIHLPMFHMANHRQQLIISVDIDEESKELYRALKQCNPNEPMILVTQEKTFLREIVECGQGGEFIGQIMTKESGIILTKINVSVKELVVSRPLNSKWRLKDYPEKCMPFYLYGTAGEVNIDHVITRSPNTQFSAAGCTLEVDGLDESHWKRHMILVLDEIYERPMQPFPANSVIGSRHGAVVGTANGSSGVDVDDGEIDDDDRSWRLTGLMDKAPGGRKGRRGGGGGGEGGDEASPPTTGRGNGESRNGSSSGHDSSNDNGNGNGNGIGRKVGGTRGGSSFFFRPGARFAVSVWEDLARSEHSAESARPGPGRRIGRGHLTLGSGDVYVDSEAINFDPYKKVSRVAEWRYEFDQIGKELD</sequence>
<keyword evidence="3" id="KW-0456">Lyase</keyword>
<evidence type="ECO:0000256" key="1">
    <source>
        <dbReference type="ARBA" id="ARBA00001933"/>
    </source>
</evidence>
<organism evidence="5 6">
    <name type="scientific">Diatrype stigma</name>
    <dbReference type="NCBI Taxonomy" id="117547"/>
    <lineage>
        <taxon>Eukaryota</taxon>
        <taxon>Fungi</taxon>
        <taxon>Dikarya</taxon>
        <taxon>Ascomycota</taxon>
        <taxon>Pezizomycotina</taxon>
        <taxon>Sordariomycetes</taxon>
        <taxon>Xylariomycetidae</taxon>
        <taxon>Xylariales</taxon>
        <taxon>Diatrypaceae</taxon>
        <taxon>Diatrype</taxon>
    </lineage>
</organism>
<keyword evidence="2" id="KW-0663">Pyridoxal phosphate</keyword>
<dbReference type="GO" id="GO:0019752">
    <property type="term" value="P:carboxylic acid metabolic process"/>
    <property type="evidence" value="ECO:0007669"/>
    <property type="project" value="InterPro"/>
</dbReference>
<gene>
    <name evidence="5" type="ORF">SLS62_003963</name>
</gene>
<dbReference type="InterPro" id="IPR015424">
    <property type="entry name" value="PyrdxlP-dep_Trfase"/>
</dbReference>
<dbReference type="Pfam" id="PF00282">
    <property type="entry name" value="Pyridoxal_deC"/>
    <property type="match status" value="1"/>
</dbReference>
<evidence type="ECO:0000256" key="3">
    <source>
        <dbReference type="ARBA" id="ARBA00023239"/>
    </source>
</evidence>
<evidence type="ECO:0000256" key="2">
    <source>
        <dbReference type="ARBA" id="ARBA00022898"/>
    </source>
</evidence>
<dbReference type="GO" id="GO:0030170">
    <property type="term" value="F:pyridoxal phosphate binding"/>
    <property type="evidence" value="ECO:0007669"/>
    <property type="project" value="InterPro"/>
</dbReference>
<dbReference type="PANTHER" id="PTHR42735">
    <property type="match status" value="1"/>
</dbReference>
<proteinExistence type="predicted"/>
<keyword evidence="6" id="KW-1185">Reference proteome</keyword>
<dbReference type="InterPro" id="IPR050477">
    <property type="entry name" value="GrpII_AminoAcid_Decarb"/>
</dbReference>
<reference evidence="5 6" key="1">
    <citation type="submission" date="2024-02" db="EMBL/GenBank/DDBJ databases">
        <title>De novo assembly and annotation of 12 fungi associated with fruit tree decline syndrome in Ontario, Canada.</title>
        <authorList>
            <person name="Sulman M."/>
            <person name="Ellouze W."/>
            <person name="Ilyukhin E."/>
        </authorList>
    </citation>
    <scope>NUCLEOTIDE SEQUENCE [LARGE SCALE GENOMIC DNA]</scope>
    <source>
        <strain evidence="5 6">M11/M66-122</strain>
    </source>
</reference>
<evidence type="ECO:0000256" key="4">
    <source>
        <dbReference type="SAM" id="MobiDB-lite"/>
    </source>
</evidence>
<dbReference type="Proteomes" id="UP001320420">
    <property type="component" value="Unassembled WGS sequence"/>
</dbReference>
<dbReference type="EMBL" id="JAKJXP020000023">
    <property type="protein sequence ID" value="KAK7754117.1"/>
    <property type="molecule type" value="Genomic_DNA"/>
</dbReference>
<feature type="compositionally biased region" description="Gly residues" evidence="4">
    <location>
        <begin position="735"/>
        <end position="746"/>
    </location>
</feature>
<dbReference type="PANTHER" id="PTHR42735:SF4">
    <property type="entry name" value="PYRIDOXAL PHOSPHATE-DEPENDENT DECARBOXYLASE FAMILY PROTEIN"/>
    <property type="match status" value="1"/>
</dbReference>
<dbReference type="AlphaFoldDB" id="A0AAN9UVT4"/>
<evidence type="ECO:0000313" key="6">
    <source>
        <dbReference type="Proteomes" id="UP001320420"/>
    </source>
</evidence>
<dbReference type="InterPro" id="IPR002129">
    <property type="entry name" value="PyrdxlP-dep_de-COase"/>
</dbReference>